<gene>
    <name evidence="3" type="ORF">M413DRAFT_447143</name>
</gene>
<dbReference type="Gene3D" id="2.60.120.260">
    <property type="entry name" value="Galactose-binding domain-like"/>
    <property type="match status" value="2"/>
</dbReference>
<evidence type="ECO:0000313" key="4">
    <source>
        <dbReference type="Proteomes" id="UP000053424"/>
    </source>
</evidence>
<organism evidence="3 4">
    <name type="scientific">Hebeloma cylindrosporum</name>
    <dbReference type="NCBI Taxonomy" id="76867"/>
    <lineage>
        <taxon>Eukaryota</taxon>
        <taxon>Fungi</taxon>
        <taxon>Dikarya</taxon>
        <taxon>Basidiomycota</taxon>
        <taxon>Agaricomycotina</taxon>
        <taxon>Agaricomycetes</taxon>
        <taxon>Agaricomycetidae</taxon>
        <taxon>Agaricales</taxon>
        <taxon>Agaricineae</taxon>
        <taxon>Hymenogastraceae</taxon>
        <taxon>Hebeloma</taxon>
    </lineage>
</organism>
<dbReference type="Proteomes" id="UP000053424">
    <property type="component" value="Unassembled WGS sequence"/>
</dbReference>
<evidence type="ECO:0000313" key="3">
    <source>
        <dbReference type="EMBL" id="KIM39686.1"/>
    </source>
</evidence>
<name>A0A0C3C7Z7_HEBCY</name>
<reference evidence="3 4" key="1">
    <citation type="submission" date="2014-04" db="EMBL/GenBank/DDBJ databases">
        <authorList>
            <consortium name="DOE Joint Genome Institute"/>
            <person name="Kuo A."/>
            <person name="Gay G."/>
            <person name="Dore J."/>
            <person name="Kohler A."/>
            <person name="Nagy L.G."/>
            <person name="Floudas D."/>
            <person name="Copeland A."/>
            <person name="Barry K.W."/>
            <person name="Cichocki N."/>
            <person name="Veneault-Fourrey C."/>
            <person name="LaButti K."/>
            <person name="Lindquist E.A."/>
            <person name="Lipzen A."/>
            <person name="Lundell T."/>
            <person name="Morin E."/>
            <person name="Murat C."/>
            <person name="Sun H."/>
            <person name="Tunlid A."/>
            <person name="Henrissat B."/>
            <person name="Grigoriev I.V."/>
            <person name="Hibbett D.S."/>
            <person name="Martin F."/>
            <person name="Nordberg H.P."/>
            <person name="Cantor M.N."/>
            <person name="Hua S.X."/>
        </authorList>
    </citation>
    <scope>NUCLEOTIDE SEQUENCE [LARGE SCALE GENOMIC DNA]</scope>
    <source>
        <strain evidence="4">h7</strain>
    </source>
</reference>
<dbReference type="EMBL" id="KN831785">
    <property type="protein sequence ID" value="KIM39686.1"/>
    <property type="molecule type" value="Genomic_DNA"/>
</dbReference>
<dbReference type="HOGENOM" id="CLU_036313_0_0_1"/>
<feature type="compositionally biased region" description="Pro residues" evidence="1">
    <location>
        <begin position="345"/>
        <end position="356"/>
    </location>
</feature>
<keyword evidence="2" id="KW-0812">Transmembrane</keyword>
<feature type="compositionally biased region" description="Polar residues" evidence="1">
    <location>
        <begin position="357"/>
        <end position="374"/>
    </location>
</feature>
<sequence length="450" mass="48615">MPGPSSRRVVIDDNDSRIIYSSAFFVDSTGIKDDQGNFGATLKSTLHGTNSTGSFQFRFSGTAIDVFGTTDQGNSSGVIDPTWECFIDNTSIGATNPYNFAENNWLLCSAENLADTSHVITVNVKSRGRTFWFDYFQYLPSPNISTEGEFVLVQNLDPDIHFDSSWQPLGPNANMTVTKGGSVTFKFMGVGLSFYGLIPRELPISPSLATFSIDGGPTTPVALKGLTPGSVTLYNQKFFETPTLPYGLHTLNVTYKGDDSSNGSTPLVLDYLLIQNGSIASSSTPLLPASTAAPVSTSATKNVNVAGVVCGVLAAIAFLLVLAFFFMKYRKSKEVKFAPSSKFLPPNPFRPRPPPIQESTSFSSLGLFTPSQSRIDLAGPPTHRRRISKPTQQPEASGSQPRRFPAAPIVPPKAVDDQTSYYGGYQTWGQAKALEAASKKATARPRDSYM</sequence>
<keyword evidence="2" id="KW-0472">Membrane</keyword>
<evidence type="ECO:0000256" key="2">
    <source>
        <dbReference type="SAM" id="Phobius"/>
    </source>
</evidence>
<accession>A0A0C3C7Z7</accession>
<feature type="region of interest" description="Disordered" evidence="1">
    <location>
        <begin position="342"/>
        <end position="412"/>
    </location>
</feature>
<keyword evidence="4" id="KW-1185">Reference proteome</keyword>
<feature type="compositionally biased region" description="Polar residues" evidence="1">
    <location>
        <begin position="389"/>
        <end position="400"/>
    </location>
</feature>
<feature type="transmembrane region" description="Helical" evidence="2">
    <location>
        <begin position="305"/>
        <end position="327"/>
    </location>
</feature>
<reference evidence="4" key="2">
    <citation type="submission" date="2015-01" db="EMBL/GenBank/DDBJ databases">
        <title>Evolutionary Origins and Diversification of the Mycorrhizal Mutualists.</title>
        <authorList>
            <consortium name="DOE Joint Genome Institute"/>
            <consortium name="Mycorrhizal Genomics Consortium"/>
            <person name="Kohler A."/>
            <person name="Kuo A."/>
            <person name="Nagy L.G."/>
            <person name="Floudas D."/>
            <person name="Copeland A."/>
            <person name="Barry K.W."/>
            <person name="Cichocki N."/>
            <person name="Veneault-Fourrey C."/>
            <person name="LaButti K."/>
            <person name="Lindquist E.A."/>
            <person name="Lipzen A."/>
            <person name="Lundell T."/>
            <person name="Morin E."/>
            <person name="Murat C."/>
            <person name="Riley R."/>
            <person name="Ohm R."/>
            <person name="Sun H."/>
            <person name="Tunlid A."/>
            <person name="Henrissat B."/>
            <person name="Grigoriev I.V."/>
            <person name="Hibbett D.S."/>
            <person name="Martin F."/>
        </authorList>
    </citation>
    <scope>NUCLEOTIDE SEQUENCE [LARGE SCALE GENOMIC DNA]</scope>
    <source>
        <strain evidence="4">h7</strain>
    </source>
</reference>
<keyword evidence="2" id="KW-1133">Transmembrane helix</keyword>
<protein>
    <recommendedName>
        <fullName evidence="5">Transmembrane protein</fullName>
    </recommendedName>
</protein>
<dbReference type="STRING" id="686832.A0A0C3C7Z7"/>
<evidence type="ECO:0008006" key="5">
    <source>
        <dbReference type="Google" id="ProtNLM"/>
    </source>
</evidence>
<proteinExistence type="predicted"/>
<evidence type="ECO:0000256" key="1">
    <source>
        <dbReference type="SAM" id="MobiDB-lite"/>
    </source>
</evidence>
<dbReference type="AlphaFoldDB" id="A0A0C3C7Z7"/>
<dbReference type="OrthoDB" id="3052647at2759"/>